<feature type="domain" description="Protein kinase" evidence="12">
    <location>
        <begin position="1550"/>
        <end position="1816"/>
    </location>
</feature>
<comment type="catalytic activity">
    <reaction evidence="9">
        <text>L-seryl-[protein] + ATP = O-phospho-L-seryl-[protein] + ADP + H(+)</text>
        <dbReference type="Rhea" id="RHEA:17989"/>
        <dbReference type="Rhea" id="RHEA-COMP:9863"/>
        <dbReference type="Rhea" id="RHEA-COMP:11604"/>
        <dbReference type="ChEBI" id="CHEBI:15378"/>
        <dbReference type="ChEBI" id="CHEBI:29999"/>
        <dbReference type="ChEBI" id="CHEBI:30616"/>
        <dbReference type="ChEBI" id="CHEBI:83421"/>
        <dbReference type="ChEBI" id="CHEBI:456216"/>
        <dbReference type="EC" id="2.7.11.1"/>
    </reaction>
</comment>
<feature type="region of interest" description="Disordered" evidence="11">
    <location>
        <begin position="2259"/>
        <end position="2304"/>
    </location>
</feature>
<feature type="binding site" evidence="10">
    <location>
        <position position="1577"/>
    </location>
    <ligand>
        <name>ATP</name>
        <dbReference type="ChEBI" id="CHEBI:30616"/>
    </ligand>
</feature>
<dbReference type="InterPro" id="IPR001245">
    <property type="entry name" value="Ser-Thr/Tyr_kinase_cat_dom"/>
</dbReference>
<dbReference type="InterPro" id="IPR003527">
    <property type="entry name" value="MAP_kinase_CS"/>
</dbReference>
<feature type="region of interest" description="Disordered" evidence="11">
    <location>
        <begin position="1834"/>
        <end position="1895"/>
    </location>
</feature>
<dbReference type="PROSITE" id="PS00108">
    <property type="entry name" value="PROTEIN_KINASE_ST"/>
    <property type="match status" value="1"/>
</dbReference>
<evidence type="ECO:0000256" key="6">
    <source>
        <dbReference type="ARBA" id="ARBA00022777"/>
    </source>
</evidence>
<proteinExistence type="inferred from homology"/>
<evidence type="ECO:0000256" key="10">
    <source>
        <dbReference type="PROSITE-ProRule" id="PRU10141"/>
    </source>
</evidence>
<dbReference type="Proteomes" id="UP000695562">
    <property type="component" value="Unassembled WGS sequence"/>
</dbReference>
<feature type="compositionally biased region" description="Polar residues" evidence="11">
    <location>
        <begin position="168"/>
        <end position="177"/>
    </location>
</feature>
<dbReference type="InterPro" id="IPR015943">
    <property type="entry name" value="WD40/YVTN_repeat-like_dom_sf"/>
</dbReference>
<dbReference type="GO" id="GO:0005737">
    <property type="term" value="C:cytoplasm"/>
    <property type="evidence" value="ECO:0007669"/>
    <property type="project" value="UniProtKB-ARBA"/>
</dbReference>
<dbReference type="GO" id="GO:0005524">
    <property type="term" value="F:ATP binding"/>
    <property type="evidence" value="ECO:0007669"/>
    <property type="project" value="UniProtKB-UniRule"/>
</dbReference>
<dbReference type="CDD" id="cd13999">
    <property type="entry name" value="STKc_MAP3K-like"/>
    <property type="match status" value="1"/>
</dbReference>
<dbReference type="PANTHER" id="PTHR44329:SF298">
    <property type="entry name" value="MIXED LINEAGE KINASE DOMAIN-LIKE PROTEIN"/>
    <property type="match status" value="1"/>
</dbReference>
<dbReference type="Gene3D" id="3.30.310.200">
    <property type="match status" value="1"/>
</dbReference>
<feature type="compositionally biased region" description="Low complexity" evidence="11">
    <location>
        <begin position="1864"/>
        <end position="1874"/>
    </location>
</feature>
<keyword evidence="3" id="KW-0808">Transferase</keyword>
<dbReference type="SUPFAM" id="SSF56112">
    <property type="entry name" value="Protein kinase-like (PK-like)"/>
    <property type="match status" value="1"/>
</dbReference>
<dbReference type="PRINTS" id="PR00109">
    <property type="entry name" value="TYRKINASE"/>
</dbReference>
<dbReference type="Pfam" id="PF16095">
    <property type="entry name" value="COR-A"/>
    <property type="match status" value="1"/>
</dbReference>
<keyword evidence="7 10" id="KW-0067">ATP-binding</keyword>
<dbReference type="InterPro" id="IPR032171">
    <property type="entry name" value="COR-A"/>
</dbReference>
<evidence type="ECO:0000256" key="7">
    <source>
        <dbReference type="ARBA" id="ARBA00022840"/>
    </source>
</evidence>
<evidence type="ECO:0000256" key="4">
    <source>
        <dbReference type="ARBA" id="ARBA00022737"/>
    </source>
</evidence>
<comment type="similarity">
    <text evidence="1">Belongs to the protein kinase superfamily. TKL Ser/Thr protein kinase family. ROCO subfamily.</text>
</comment>
<feature type="compositionally biased region" description="Pro residues" evidence="11">
    <location>
        <begin position="1840"/>
        <end position="1851"/>
    </location>
</feature>
<organism evidence="13 14">
    <name type="scientific">Polysphondylium violaceum</name>
    <dbReference type="NCBI Taxonomy" id="133409"/>
    <lineage>
        <taxon>Eukaryota</taxon>
        <taxon>Amoebozoa</taxon>
        <taxon>Evosea</taxon>
        <taxon>Eumycetozoa</taxon>
        <taxon>Dictyostelia</taxon>
        <taxon>Dictyosteliales</taxon>
        <taxon>Dictyosteliaceae</taxon>
        <taxon>Polysphondylium</taxon>
    </lineage>
</organism>
<keyword evidence="2" id="KW-0723">Serine/threonine-protein kinase</keyword>
<dbReference type="InterPro" id="IPR017441">
    <property type="entry name" value="Protein_kinase_ATP_BS"/>
</dbReference>
<name>A0A8J4Q1D6_9MYCE</name>
<protein>
    <recommendedName>
        <fullName evidence="12">Protein kinase domain-containing protein</fullName>
    </recommendedName>
</protein>
<dbReference type="SUPFAM" id="SSF50978">
    <property type="entry name" value="WD40 repeat-like"/>
    <property type="match status" value="1"/>
</dbReference>
<evidence type="ECO:0000313" key="14">
    <source>
        <dbReference type="Proteomes" id="UP000695562"/>
    </source>
</evidence>
<dbReference type="InterPro" id="IPR008271">
    <property type="entry name" value="Ser/Thr_kinase_AS"/>
</dbReference>
<evidence type="ECO:0000256" key="2">
    <source>
        <dbReference type="ARBA" id="ARBA00022527"/>
    </source>
</evidence>
<dbReference type="Pfam" id="PF25497">
    <property type="entry name" value="COR-B"/>
    <property type="match status" value="1"/>
</dbReference>
<evidence type="ECO:0000259" key="12">
    <source>
        <dbReference type="PROSITE" id="PS50011"/>
    </source>
</evidence>
<keyword evidence="6" id="KW-0418">Kinase</keyword>
<evidence type="ECO:0000256" key="11">
    <source>
        <dbReference type="SAM" id="MobiDB-lite"/>
    </source>
</evidence>
<feature type="compositionally biased region" description="Low complexity" evidence="11">
    <location>
        <begin position="144"/>
        <end position="167"/>
    </location>
</feature>
<dbReference type="Pfam" id="PF07714">
    <property type="entry name" value="PK_Tyr_Ser-Thr"/>
    <property type="match status" value="1"/>
</dbReference>
<feature type="compositionally biased region" description="Low complexity" evidence="11">
    <location>
        <begin position="178"/>
        <end position="199"/>
    </location>
</feature>
<dbReference type="InterPro" id="IPR036322">
    <property type="entry name" value="WD40_repeat_dom_sf"/>
</dbReference>
<keyword evidence="5 10" id="KW-0547">Nucleotide-binding</keyword>
<evidence type="ECO:0000256" key="3">
    <source>
        <dbReference type="ARBA" id="ARBA00022679"/>
    </source>
</evidence>
<comment type="caution">
    <text evidence="13">The sequence shown here is derived from an EMBL/GenBank/DDBJ whole genome shotgun (WGS) entry which is preliminary data.</text>
</comment>
<dbReference type="InterPro" id="IPR051681">
    <property type="entry name" value="Ser/Thr_Kinases-Pseudokinases"/>
</dbReference>
<dbReference type="Gene3D" id="3.40.50.300">
    <property type="entry name" value="P-loop containing nucleotide triphosphate hydrolases"/>
    <property type="match status" value="1"/>
</dbReference>
<dbReference type="PANTHER" id="PTHR44329">
    <property type="entry name" value="SERINE/THREONINE-PROTEIN KINASE TNNI3K-RELATED"/>
    <property type="match status" value="1"/>
</dbReference>
<gene>
    <name evidence="13" type="ORF">CYY_001223</name>
</gene>
<keyword evidence="4" id="KW-0677">Repeat</keyword>
<keyword evidence="14" id="KW-1185">Reference proteome</keyword>
<dbReference type="SMART" id="SM00320">
    <property type="entry name" value="WD40"/>
    <property type="match status" value="4"/>
</dbReference>
<dbReference type="OrthoDB" id="18832at2759"/>
<dbReference type="InterPro" id="IPR001680">
    <property type="entry name" value="WD40_rpt"/>
</dbReference>
<dbReference type="PROSITE" id="PS00107">
    <property type="entry name" value="PROTEIN_KINASE_ATP"/>
    <property type="match status" value="1"/>
</dbReference>
<dbReference type="InterPro" id="IPR011009">
    <property type="entry name" value="Kinase-like_dom_sf"/>
</dbReference>
<dbReference type="InterPro" id="IPR000719">
    <property type="entry name" value="Prot_kinase_dom"/>
</dbReference>
<dbReference type="InterPro" id="IPR057263">
    <property type="entry name" value="COR-B"/>
</dbReference>
<dbReference type="PROSITE" id="PS01351">
    <property type="entry name" value="MAPK"/>
    <property type="match status" value="1"/>
</dbReference>
<dbReference type="SMART" id="SM00220">
    <property type="entry name" value="S_TKc"/>
    <property type="match status" value="1"/>
</dbReference>
<evidence type="ECO:0000256" key="9">
    <source>
        <dbReference type="ARBA" id="ARBA00048679"/>
    </source>
</evidence>
<reference evidence="13" key="1">
    <citation type="submission" date="2020-01" db="EMBL/GenBank/DDBJ databases">
        <title>Development of genomics and gene disruption for Polysphondylium violaceum indicates a role for the polyketide synthase stlB in stalk morphogenesis.</title>
        <authorList>
            <person name="Narita B."/>
            <person name="Kawabe Y."/>
            <person name="Kin K."/>
            <person name="Saito T."/>
            <person name="Gibbs R."/>
            <person name="Kuspa A."/>
            <person name="Muzny D."/>
            <person name="Queller D."/>
            <person name="Richards S."/>
            <person name="Strassman J."/>
            <person name="Sucgang R."/>
            <person name="Worley K."/>
            <person name="Schaap P."/>
        </authorList>
    </citation>
    <scope>NUCLEOTIDE SEQUENCE</scope>
    <source>
        <strain evidence="13">QSvi11</strain>
    </source>
</reference>
<evidence type="ECO:0000256" key="1">
    <source>
        <dbReference type="ARBA" id="ARBA00008171"/>
    </source>
</evidence>
<dbReference type="PROSITE" id="PS50011">
    <property type="entry name" value="PROTEIN_KINASE_DOM"/>
    <property type="match status" value="1"/>
</dbReference>
<dbReference type="Gene3D" id="1.10.510.10">
    <property type="entry name" value="Transferase(Phosphotransferase) domain 1"/>
    <property type="match status" value="1"/>
</dbReference>
<dbReference type="Gene3D" id="2.130.10.10">
    <property type="entry name" value="YVTN repeat-like/Quinoprotein amine dehydrogenase"/>
    <property type="match status" value="1"/>
</dbReference>
<accession>A0A8J4Q1D6</accession>
<feature type="region of interest" description="Disordered" evidence="11">
    <location>
        <begin position="144"/>
        <end position="231"/>
    </location>
</feature>
<evidence type="ECO:0000256" key="8">
    <source>
        <dbReference type="ARBA" id="ARBA00047899"/>
    </source>
</evidence>
<feature type="compositionally biased region" description="Low complexity" evidence="11">
    <location>
        <begin position="1883"/>
        <end position="1895"/>
    </location>
</feature>
<dbReference type="Gene3D" id="3.30.200.20">
    <property type="entry name" value="Phosphorylase Kinase, domain 1"/>
    <property type="match status" value="1"/>
</dbReference>
<dbReference type="InterPro" id="IPR027417">
    <property type="entry name" value="P-loop_NTPase"/>
</dbReference>
<sequence>MDSPTLSAIGNSSGGKALLLKHALILMDNDFLLTLIENFCKSCTPPKVNDILNSMIVLLDDHYLEILKSFIKTNNHINKQSSHSENDANSFLSYQNVVNKMSSAFLKFYSASVLEKILSTQMSYFTPNIQEFIHQQMMIQQHPHVQQLSQSYNNSGSINNSNGSSSSPMMTRTSVVFNSNGSNSHNNNNNNNQSSTTNGVDSNSNDSGIGLNNTYNSGGSEHTNSSGSRKSFFMSSSFEQETQQCSSSIVNTIFRSIDKFPSQLFQLFELLNTEIVFPEMPDSYSIDLIKKLFFTKLICPILAGLKPPPTSNSSIFSKFYIEISKIVSDIIYDKNTNTKRMVTTQDQVVNFIKNLITKPASLSGSQNAASAGSTTPTLNPSVSGVITAVYSKDEACTYFVHHIKTEINQLDEAFRKSSEKNQYLYSTFKEFLTILRTSSFSHTPLAPSSKGLTFPTLRGKNILSSNNSSNQTSASSGPNGASSDLKVITFNKKWSSDELRHTYNGKSPRKRCLLLEKKFHKTLSITIHVHTDNFMVARQVNIPTSITCQALVHRILHETEFNDLTLSKEEYELSIKYNEEFTTVIVDDNASSTEVVCEPELPLWMYDVDQESTTLIIKPAIKKKITSFNFFIKFIFPSSPVQMNPIILYINPQITPQTILNEKLQKYVSHMDPSHLGFFICNISDENSSSSNNNSFNNNNTCKIPNDCILAGNKISTMDIIECGPRHSYEFELVGTDGNSNNNSNSNNKIILDYDHHIDYITSCLYNVYSQSINSGKEDKDKDGNVIGKSAPFSLSNSNLTPRSLTTSGIRSSISSNMISSLDNNYSLAVISHSNFLPMFLNSFSKLQEYSFNVGDELILTDKTFVSLVDEIGRSNRKQISLTRSDQGSYLSSLNTNAGFCSQSPIDLTISPVKARFRVSWSGMSAELLYDHPASNAPVSFNNTFHYNLTTGNTTSLSSLSIDSPPLDINNNNAANNNNNSANSYEKPLLSCQISNESTYICTTKHDFCINNQVKLCIVGEETPEKLNIYNVMKKNFGINNLINSSSGSYGGSLGTNSGNKIKDSLTSSSSNGDINTDSCISMSDWSIGSEQDCSSTTFKVFYFNGIETYTSIHPLFISPQSIFLITYNPLNVNTSNIEYWLEIIKTKSIGSLVYLVGVSTSSDEKKFVKLDNQKLFRFNNIVDCLNINYKNSKHIKLLSNSLLDTAQQKQFRFKVPLSYTIFKSQCIESSREATQKSKMPISSIGKIKAISRIIGLDPKEIEDALNYLYKSGDILYYKQEGNNEILTDMVFLDSTWMSKLIGSVFALKHQNGMLLIDKIKTAWEDKFPVAIHRSILTLLEKLEIIHHSPEDSSIIVPSLFSEERPMVMRDLWPAKCDSNNEYRRVYEFQFLPKGFFSRLSVRILQSYDPLCIWQSGIVLQPAGQLWGGAAKSDHEAQCFIEYDPITYKLCLVIRDDQNSQLLRSIIDVMSSFILWYFPGRLKNVYVTCTKCLQEERSEPTLFSIDYLEKQASHGELQVTCRGHKVEIYELAFEVTVNSSKFSIIPYEDLKIGPQLGSGSYAVVYRGLWNQSEVAIKILNFDETDTNTEKFREFRNEALITGELHHENTVSLKGVSTNPFCIITELLQFGDLSKFIRHTCEAFSWETVLKLSVDISRGMNFLHQCKPMVVHRDLKSANILIGGSSIDTLVAKVSDFGLSIKPVGKEVKGRKVWNWRWLAPEIMKNQQYTEKIDVYSFGIVLWELISREVPFDEFYDELKWNTILEDKIIKGLRPTIPSECPNPMKELISECWSDDPKKRPSFASIITRLQQMQKTFPLKEKLLFAKVGTNKSAQDLNEAMPPPPSPSPLPLPSHLKNSIHNHANNNSSSSLNPLGGSGGGGEELSSSTSNSPYNSGTFNSSGGALNIIKYHQTIPNTFNSTIHSLLSIITSKGESQMWCGLGDGTVLVINPQTRAVVASTRSADATRIIGLTLVKKSTTKSSSPFGGGLNLTSSSSSSSNSCDEEIWAYHNEGILVFETKAPFKLSKTIKTSYISTLIDEGESVWANCKEKSPHIKVISKNKYKTKKLLPTKTMDTQTTAIFINNSGGTTAPRTWIGTDKGIIFITEYPSLAPLVHLDCHNGGTIHSIKKVDKHVWTCSERVICVFDETGLLKRKIDGISNRVLSLLVLDNFVIGSCYDASIMVWDSRQNNRLVQHIKKKHTDAISALALSITNGTRAELWAGAWDKKITTYNLNNEVEFSSNSIQNLQASIEFVHNGNNKKRSPTISYEPTSPSSNSSSPTNSPRSPRISLSNTTLPKNYLFK</sequence>
<evidence type="ECO:0000256" key="5">
    <source>
        <dbReference type="ARBA" id="ARBA00022741"/>
    </source>
</evidence>
<dbReference type="GO" id="GO:0004707">
    <property type="term" value="F:MAP kinase activity"/>
    <property type="evidence" value="ECO:0007669"/>
    <property type="project" value="InterPro"/>
</dbReference>
<feature type="compositionally biased region" description="Polar residues" evidence="11">
    <location>
        <begin position="200"/>
        <end position="224"/>
    </location>
</feature>
<comment type="catalytic activity">
    <reaction evidence="8">
        <text>L-threonyl-[protein] + ATP = O-phospho-L-threonyl-[protein] + ADP + H(+)</text>
        <dbReference type="Rhea" id="RHEA:46608"/>
        <dbReference type="Rhea" id="RHEA-COMP:11060"/>
        <dbReference type="Rhea" id="RHEA-COMP:11605"/>
        <dbReference type="ChEBI" id="CHEBI:15378"/>
        <dbReference type="ChEBI" id="CHEBI:30013"/>
        <dbReference type="ChEBI" id="CHEBI:30616"/>
        <dbReference type="ChEBI" id="CHEBI:61977"/>
        <dbReference type="ChEBI" id="CHEBI:456216"/>
        <dbReference type="EC" id="2.7.11.1"/>
    </reaction>
</comment>
<dbReference type="EMBL" id="AJWJ01000028">
    <property type="protein sequence ID" value="KAF2077450.1"/>
    <property type="molecule type" value="Genomic_DNA"/>
</dbReference>
<feature type="compositionally biased region" description="Low complexity" evidence="11">
    <location>
        <begin position="2271"/>
        <end position="2289"/>
    </location>
</feature>
<evidence type="ECO:0000313" key="13">
    <source>
        <dbReference type="EMBL" id="KAF2077450.1"/>
    </source>
</evidence>